<keyword evidence="2" id="KW-0378">Hydrolase</keyword>
<comment type="caution">
    <text evidence="2">The sequence shown here is derived from an EMBL/GenBank/DDBJ whole genome shotgun (WGS) entry which is preliminary data.</text>
</comment>
<reference evidence="2" key="1">
    <citation type="submission" date="2020-12" db="EMBL/GenBank/DDBJ databases">
        <title>Genome public.</title>
        <authorList>
            <person name="Sun Q."/>
        </authorList>
    </citation>
    <scope>NUCLEOTIDE SEQUENCE</scope>
    <source>
        <strain evidence="2">CCM 8863</strain>
    </source>
</reference>
<sequence>MGIQHEKIFETEICEYLGSHDWLYEEGFAGYDQERALIPEDVFAWLQTTQPEQWSRVVPQDASPVENELSKRLLLDRLEKELDQPLEHGGGLLAVLRGGFKRTPAKFFMCAFKPATSMNPVSQRHYELNRLRVVRQVHHSKRHPQDSIDLVFFVNGLPVATAELKTDNTQSIDDAVRQYRRDRLPKGEPLLKFGSRALVHFAVSTNEIRMTTKLDGANTVFLPFNLGNDGGAGNPVNPHGAATSYLWERVLQRDNWLQILERFVNLQIDEKVDPITGTRTRSQQMIFPRFHQWEAVTSLLDTTQAEGPGNKYLIQHSAGSGKTNSIAWLAHGLANLHDDTNVKVFDSVIVVTDRTVLDDQLQKAIKAIEGTKGVVGTINADEVRKASATSKSDLLAKELASGKLIIIVTLQTFPFVLEALAEQGGLADRKFAVIADEAHSSQTGTSAQKLRQVLSQAEVKALEDGGEVSVEDVLAAEMAARATAENISFYAFTATPKGKTLEMFGRPGADGKPAPFHVYTMQQAIEEGFILDVLRNYTTYKTAFQLAQKTGDVIDNDDELVDESTAKKGLMRWVSLHPTNIAQKVQIIVEHFRENVSQLLDGHAKAMVVTSSRAAALKYKMAIDAYIEKHDYQLGSLVAFSGSLTSEQIDDRVPEVQEPYTETNMNPDLRGRGIPQAFVGDAYQVLIVANKYQTGFDQPLLCAMYVDKRLDGIEAVQTLSRLNRTLPTKGKDTTFILDFVNDADTILEAFLPYYQTAEIVETTDPDLVHDLARKLEIQGIYTRNDVDAFATAFIIGKAHGKHTAPLKQAADRFNDRYVAAVLDKNTAEIDELDLFRKDVGSFVRLYDFLSQIVDYEDTDLEKLALFLRLLRPRLTGRKTPEELDFNNVELTHIKQTRRSEGAIPLVGKGDKLKPMGVGGGHSRDPNLVAWEEILNNINALFEDEDFDPGSVQSWVQGVVTILVQNDAIKDQVNANTKEQFRESQTMETAVTNAVLDHQDTQNTILEKFFESAQRRGGIIKEISDLVYWELRHQTQEKDQPDDGAEANAEQA</sequence>
<dbReference type="PANTHER" id="PTHR42927">
    <property type="entry name" value="HELICASE SUPERFAMILY 1 AND 2 DOMAIN-CONTAINING PROTEIN"/>
    <property type="match status" value="1"/>
</dbReference>
<dbReference type="PANTHER" id="PTHR42927:SF1">
    <property type="entry name" value="HELICASE SUPERFAMILY 1 AND 2 DOMAIN-CONTAINING PROTEIN"/>
    <property type="match status" value="1"/>
</dbReference>
<dbReference type="EMBL" id="JAEIOS010000012">
    <property type="protein sequence ID" value="MBI8989637.1"/>
    <property type="molecule type" value="Genomic_DNA"/>
</dbReference>
<dbReference type="InterPro" id="IPR055180">
    <property type="entry name" value="HsdR_RecA-like_helicase_dom_2"/>
</dbReference>
<dbReference type="Pfam" id="PF18766">
    <property type="entry name" value="SWI2_SNF2"/>
    <property type="match status" value="1"/>
</dbReference>
<dbReference type="GO" id="GO:0009307">
    <property type="term" value="P:DNA restriction-modification system"/>
    <property type="evidence" value="ECO:0007669"/>
    <property type="project" value="UniProtKB-KW"/>
</dbReference>
<dbReference type="GO" id="GO:0003677">
    <property type="term" value="F:DNA binding"/>
    <property type="evidence" value="ECO:0007669"/>
    <property type="project" value="UniProtKB-KW"/>
</dbReference>
<evidence type="ECO:0000259" key="1">
    <source>
        <dbReference type="SMART" id="SM00487"/>
    </source>
</evidence>
<dbReference type="InterPro" id="IPR014001">
    <property type="entry name" value="Helicase_ATP-bd"/>
</dbReference>
<gene>
    <name evidence="2" type="ORF">JDV75_07655</name>
</gene>
<dbReference type="Pfam" id="PF04313">
    <property type="entry name" value="HSDR_N"/>
    <property type="match status" value="1"/>
</dbReference>
<evidence type="ECO:0000313" key="3">
    <source>
        <dbReference type="Proteomes" id="UP000645966"/>
    </source>
</evidence>
<keyword evidence="3" id="KW-1185">Reference proteome</keyword>
<dbReference type="Proteomes" id="UP000645966">
    <property type="component" value="Unassembled WGS sequence"/>
</dbReference>
<dbReference type="SMART" id="SM00487">
    <property type="entry name" value="DEXDc"/>
    <property type="match status" value="1"/>
</dbReference>
<organism evidence="2 3">
    <name type="scientific">Corynebacterium meridianum</name>
    <dbReference type="NCBI Taxonomy" id="2765363"/>
    <lineage>
        <taxon>Bacteria</taxon>
        <taxon>Bacillati</taxon>
        <taxon>Actinomycetota</taxon>
        <taxon>Actinomycetes</taxon>
        <taxon>Mycobacteriales</taxon>
        <taxon>Corynebacteriaceae</taxon>
        <taxon>Corynebacterium</taxon>
    </lineage>
</organism>
<dbReference type="GO" id="GO:0009035">
    <property type="term" value="F:type I site-specific deoxyribonuclease activity"/>
    <property type="evidence" value="ECO:0007669"/>
    <property type="project" value="UniProtKB-EC"/>
</dbReference>
<keyword evidence="2" id="KW-0255">Endonuclease</keyword>
<dbReference type="InterPro" id="IPR007409">
    <property type="entry name" value="Restrct_endonuc_type1_HsdR_N"/>
</dbReference>
<evidence type="ECO:0000313" key="2">
    <source>
        <dbReference type="EMBL" id="MBI8989637.1"/>
    </source>
</evidence>
<proteinExistence type="predicted"/>
<dbReference type="SUPFAM" id="SSF52540">
    <property type="entry name" value="P-loop containing nucleoside triphosphate hydrolases"/>
    <property type="match status" value="1"/>
</dbReference>
<name>A0A934HZX9_9CORY</name>
<protein>
    <submittedName>
        <fullName evidence="2">Type I restriction endonuclease subunit R</fullName>
    </submittedName>
</protein>
<dbReference type="RefSeq" id="WP_198738666.1">
    <property type="nucleotide sequence ID" value="NZ_JAEIOS010000012.1"/>
</dbReference>
<dbReference type="AlphaFoldDB" id="A0A934HZX9"/>
<dbReference type="InterPro" id="IPR040980">
    <property type="entry name" value="SWI2_SNF2"/>
</dbReference>
<feature type="domain" description="Helicase ATP-binding" evidence="1">
    <location>
        <begin position="284"/>
        <end position="519"/>
    </location>
</feature>
<dbReference type="InterPro" id="IPR027417">
    <property type="entry name" value="P-loop_NTPase"/>
</dbReference>
<accession>A0A934HZX9</accession>
<dbReference type="Gene3D" id="3.40.50.300">
    <property type="entry name" value="P-loop containing nucleotide triphosphate hydrolases"/>
    <property type="match status" value="2"/>
</dbReference>
<keyword evidence="2" id="KW-0540">Nuclease</keyword>
<dbReference type="Pfam" id="PF22679">
    <property type="entry name" value="T1R_D3-like"/>
    <property type="match status" value="1"/>
</dbReference>
<dbReference type="GO" id="GO:0005524">
    <property type="term" value="F:ATP binding"/>
    <property type="evidence" value="ECO:0007669"/>
    <property type="project" value="UniProtKB-KW"/>
</dbReference>
<dbReference type="Gene3D" id="3.90.1570.50">
    <property type="match status" value="1"/>
</dbReference>